<evidence type="ECO:0000256" key="1">
    <source>
        <dbReference type="SAM" id="MobiDB-lite"/>
    </source>
</evidence>
<dbReference type="InterPro" id="IPR012340">
    <property type="entry name" value="NA-bd_OB-fold"/>
</dbReference>
<organism evidence="2 3">
    <name type="scientific">Conger conger</name>
    <name type="common">Conger eel</name>
    <name type="synonym">Muraena conger</name>
    <dbReference type="NCBI Taxonomy" id="82655"/>
    <lineage>
        <taxon>Eukaryota</taxon>
        <taxon>Metazoa</taxon>
        <taxon>Chordata</taxon>
        <taxon>Craniata</taxon>
        <taxon>Vertebrata</taxon>
        <taxon>Euteleostomi</taxon>
        <taxon>Actinopterygii</taxon>
        <taxon>Neopterygii</taxon>
        <taxon>Teleostei</taxon>
        <taxon>Anguilliformes</taxon>
        <taxon>Congridae</taxon>
        <taxon>Conger</taxon>
    </lineage>
</organism>
<comment type="caution">
    <text evidence="2">The sequence shown here is derived from an EMBL/GenBank/DDBJ whole genome shotgun (WGS) entry which is preliminary data.</text>
</comment>
<sequence>MAVAVSGRPGCVLQRTLSWTNTSRSHSESAKTCREPLFLLSIDRYGKDLGFGIFFPEAIHTSDSLYDATVSDGDCKLRVTIHPGLNPLVDKNELRCGCQLRNVTFSRVIGLDGRNEGDGCPTYRVMNLEVDLDAGFDAGLEAFCGIDIDALPWFGLEGDSRPSLLPLRARRSSYLPMWNNHDYYGDMWKYTAPIQPVANPASDSGEDTEDLQPTVTLREVRQAFLCRSRVVKGILIVRIIHKSRLFYYGKAERNCECPYKAMFEVADRSGQATVVLWNTLCMDWYRCVHPGSTLRLARYRVKESYNSRTGERPKDDIEISLNSRNPSADISLIPKSDVLPQWHLPHTPYTFSCAKEILTCPVGSTCDVIGLVVFVGRPERTRNKDSQGVELWEYRWLQLEDGTTEQPVMVKLFSTSQPEMHSNIHPMTILVCTNVQLMRVSPDRATSFQYLTNTSLTQVYSTGSGHHSTMPYRRLRPVRQFVQWVQTVDENQLLSRAVIGGFFTYPPLPVSLEKYMRDRNGEPGLVTGAELRREVEKLQYRESRTFAIQATVSAVSHVGSGECEEEGCSALSNWTGQLSSTSSTCSRVPLTHPSSPSSVTLSPRSPRLRARQGPFGCGQSAKRRLFHTAEPPRKRLALPLHSNQQTDLEEDADRDFSLWDASMEFLNKTEEADSDEGEDEEEDSGSASSFVTAASSPGSPRQCALGQARAASETVPRRFCPTRRLVQTAAVGLQPACLQEALPQRKLDTFAPADCYHGHYTLTLRALTDGGMVDALFLPGSPGNLHWRPYPHPHNNSWENTLTHGSFSPSAPPPSPSDLIAMATQLTSQRLVCVLEVCQLGSGRVEVVLSRAFPLKD</sequence>
<dbReference type="GO" id="GO:0003697">
    <property type="term" value="F:single-stranded DNA binding"/>
    <property type="evidence" value="ECO:0007669"/>
    <property type="project" value="InterPro"/>
</dbReference>
<dbReference type="PANTHER" id="PTHR14944:SF3">
    <property type="entry name" value="SI:CH73-71D17.2"/>
    <property type="match status" value="1"/>
</dbReference>
<feature type="compositionally biased region" description="Low complexity" evidence="1">
    <location>
        <begin position="588"/>
        <end position="605"/>
    </location>
</feature>
<dbReference type="PANTHER" id="PTHR14944">
    <property type="entry name" value="RPA-RELATED PROTEIN RADX"/>
    <property type="match status" value="1"/>
</dbReference>
<protein>
    <recommendedName>
        <fullName evidence="4">RPA-related protein RADX-like</fullName>
    </recommendedName>
</protein>
<accession>A0A9Q1DUD2</accession>
<evidence type="ECO:0000313" key="2">
    <source>
        <dbReference type="EMBL" id="KAJ8281914.1"/>
    </source>
</evidence>
<gene>
    <name evidence="2" type="ORF">COCON_G00044330</name>
</gene>
<evidence type="ECO:0008006" key="4">
    <source>
        <dbReference type="Google" id="ProtNLM"/>
    </source>
</evidence>
<keyword evidence="3" id="KW-1185">Reference proteome</keyword>
<dbReference type="Proteomes" id="UP001152803">
    <property type="component" value="Unassembled WGS sequence"/>
</dbReference>
<reference evidence="2" key="1">
    <citation type="journal article" date="2023" name="Science">
        <title>Genome structures resolve the early diversification of teleost fishes.</title>
        <authorList>
            <person name="Parey E."/>
            <person name="Louis A."/>
            <person name="Montfort J."/>
            <person name="Bouchez O."/>
            <person name="Roques C."/>
            <person name="Iampietro C."/>
            <person name="Lluch J."/>
            <person name="Castinel A."/>
            <person name="Donnadieu C."/>
            <person name="Desvignes T."/>
            <person name="Floi Bucao C."/>
            <person name="Jouanno E."/>
            <person name="Wen M."/>
            <person name="Mejri S."/>
            <person name="Dirks R."/>
            <person name="Jansen H."/>
            <person name="Henkel C."/>
            <person name="Chen W.J."/>
            <person name="Zahm M."/>
            <person name="Cabau C."/>
            <person name="Klopp C."/>
            <person name="Thompson A.W."/>
            <person name="Robinson-Rechavi M."/>
            <person name="Braasch I."/>
            <person name="Lecointre G."/>
            <person name="Bobe J."/>
            <person name="Postlethwait J.H."/>
            <person name="Berthelot C."/>
            <person name="Roest Crollius H."/>
            <person name="Guiguen Y."/>
        </authorList>
    </citation>
    <scope>NUCLEOTIDE SEQUENCE</scope>
    <source>
        <strain evidence="2">Concon-B</strain>
    </source>
</reference>
<feature type="compositionally biased region" description="Acidic residues" evidence="1">
    <location>
        <begin position="672"/>
        <end position="684"/>
    </location>
</feature>
<dbReference type="InterPro" id="IPR040893">
    <property type="entry name" value="RADX"/>
</dbReference>
<dbReference type="Pfam" id="PF17659">
    <property type="entry name" value="RADX"/>
    <property type="match status" value="1"/>
</dbReference>
<evidence type="ECO:0000313" key="3">
    <source>
        <dbReference type="Proteomes" id="UP001152803"/>
    </source>
</evidence>
<feature type="compositionally biased region" description="Polar residues" evidence="1">
    <location>
        <begin position="690"/>
        <end position="699"/>
    </location>
</feature>
<name>A0A9Q1DUD2_CONCO</name>
<proteinExistence type="predicted"/>
<dbReference type="AlphaFoldDB" id="A0A9Q1DUD2"/>
<dbReference type="EMBL" id="JAFJMO010000003">
    <property type="protein sequence ID" value="KAJ8281914.1"/>
    <property type="molecule type" value="Genomic_DNA"/>
</dbReference>
<dbReference type="Gene3D" id="2.40.50.140">
    <property type="entry name" value="Nucleic acid-binding proteins"/>
    <property type="match status" value="1"/>
</dbReference>
<dbReference type="OrthoDB" id="5965770at2759"/>
<feature type="region of interest" description="Disordered" evidence="1">
    <location>
        <begin position="669"/>
        <end position="709"/>
    </location>
</feature>
<feature type="region of interest" description="Disordered" evidence="1">
    <location>
        <begin position="585"/>
        <end position="650"/>
    </location>
</feature>